<dbReference type="Proteomes" id="UP000541352">
    <property type="component" value="Unassembled WGS sequence"/>
</dbReference>
<protein>
    <submittedName>
        <fullName evidence="1">Uncharacterized protein</fullName>
    </submittedName>
</protein>
<dbReference type="PROSITE" id="PS51257">
    <property type="entry name" value="PROKAR_LIPOPROTEIN"/>
    <property type="match status" value="1"/>
</dbReference>
<dbReference type="EMBL" id="JACIBY010000006">
    <property type="protein sequence ID" value="MBB3839092.1"/>
    <property type="molecule type" value="Genomic_DNA"/>
</dbReference>
<comment type="caution">
    <text evidence="1">The sequence shown here is derived from an EMBL/GenBank/DDBJ whole genome shotgun (WGS) entry which is preliminary data.</text>
</comment>
<keyword evidence="2" id="KW-1185">Reference proteome</keyword>
<reference evidence="1 2" key="1">
    <citation type="submission" date="2020-08" db="EMBL/GenBank/DDBJ databases">
        <title>Genomic Encyclopedia of Type Strains, Phase IV (KMG-IV): sequencing the most valuable type-strain genomes for metagenomic binning, comparative biology and taxonomic classification.</title>
        <authorList>
            <person name="Goeker M."/>
        </authorList>
    </citation>
    <scope>NUCLEOTIDE SEQUENCE [LARGE SCALE GENOMIC DNA]</scope>
    <source>
        <strain evidence="1 2">DSM 17976</strain>
    </source>
</reference>
<accession>A0A7W5ZKP3</accession>
<name>A0A7W5ZKP3_9BACT</name>
<gene>
    <name evidence="1" type="ORF">FHS57_003098</name>
</gene>
<proteinExistence type="predicted"/>
<organism evidence="1 2">
    <name type="scientific">Runella defluvii</name>
    <dbReference type="NCBI Taxonomy" id="370973"/>
    <lineage>
        <taxon>Bacteria</taxon>
        <taxon>Pseudomonadati</taxon>
        <taxon>Bacteroidota</taxon>
        <taxon>Cytophagia</taxon>
        <taxon>Cytophagales</taxon>
        <taxon>Spirosomataceae</taxon>
        <taxon>Runella</taxon>
    </lineage>
</organism>
<sequence length="157" mass="17493">MKIQVFIILFGVLSCLSCTEECGVTSEPTLSIQFNWRSPKPIFTKIRVVGATKEISPQGIKPSTESAYGDLHLPLNLNESQTTYIFEQQGRTDTLTVFYTTNIQNFRRCGYVLEIAKPTTGRTILSSFKRAEVQYNGYYASYQSGTGGGINVQIAEL</sequence>
<dbReference type="RefSeq" id="WP_183975089.1">
    <property type="nucleotide sequence ID" value="NZ_JACIBY010000006.1"/>
</dbReference>
<dbReference type="AlphaFoldDB" id="A0A7W5ZKP3"/>
<evidence type="ECO:0000313" key="1">
    <source>
        <dbReference type="EMBL" id="MBB3839092.1"/>
    </source>
</evidence>
<evidence type="ECO:0000313" key="2">
    <source>
        <dbReference type="Proteomes" id="UP000541352"/>
    </source>
</evidence>